<comment type="caution">
    <text evidence="2">The sequence shown here is derived from an EMBL/GenBank/DDBJ whole genome shotgun (WGS) entry which is preliminary data.</text>
</comment>
<feature type="transmembrane region" description="Helical" evidence="1">
    <location>
        <begin position="51"/>
        <end position="71"/>
    </location>
</feature>
<protein>
    <recommendedName>
        <fullName evidence="4">DUF3311 domain-containing protein</fullName>
    </recommendedName>
</protein>
<dbReference type="EMBL" id="WBVM01000001">
    <property type="protein sequence ID" value="KAB2812218.1"/>
    <property type="molecule type" value="Genomic_DNA"/>
</dbReference>
<evidence type="ECO:0008006" key="4">
    <source>
        <dbReference type="Google" id="ProtNLM"/>
    </source>
</evidence>
<keyword evidence="1" id="KW-1133">Transmembrane helix</keyword>
<proteinExistence type="predicted"/>
<organism evidence="2 3">
    <name type="scientific">Nocardioides simplex</name>
    <name type="common">Arthrobacter simplex</name>
    <dbReference type="NCBI Taxonomy" id="2045"/>
    <lineage>
        <taxon>Bacteria</taxon>
        <taxon>Bacillati</taxon>
        <taxon>Actinomycetota</taxon>
        <taxon>Actinomycetes</taxon>
        <taxon>Propionibacteriales</taxon>
        <taxon>Nocardioidaceae</taxon>
        <taxon>Pimelobacter</taxon>
    </lineage>
</organism>
<keyword evidence="1" id="KW-0812">Transmembrane</keyword>
<name>A0A7J5E204_NOCSI</name>
<dbReference type="Proteomes" id="UP000449906">
    <property type="component" value="Unassembled WGS sequence"/>
</dbReference>
<accession>A0A7J5E204</accession>
<dbReference type="RefSeq" id="WP_151579616.1">
    <property type="nucleotide sequence ID" value="NZ_WBVM01000001.1"/>
</dbReference>
<evidence type="ECO:0000313" key="2">
    <source>
        <dbReference type="EMBL" id="KAB2812218.1"/>
    </source>
</evidence>
<evidence type="ECO:0000313" key="3">
    <source>
        <dbReference type="Proteomes" id="UP000449906"/>
    </source>
</evidence>
<evidence type="ECO:0000256" key="1">
    <source>
        <dbReference type="SAM" id="Phobius"/>
    </source>
</evidence>
<sequence length="87" mass="9480">MRSAIRAMSSRTKMTIFWLLFGASILLAVAPPLYLAGSGIDTPILGIPFSVAYWIVDALLATGAVWLLWVFENIRGEVGEEPEEVAV</sequence>
<dbReference type="AlphaFoldDB" id="A0A7J5E204"/>
<gene>
    <name evidence="2" type="ORF">F9L07_10460</name>
</gene>
<keyword evidence="1" id="KW-0472">Membrane</keyword>
<reference evidence="2 3" key="1">
    <citation type="submission" date="2019-09" db="EMBL/GenBank/DDBJ databases">
        <title>Pimelobacter sp. isolated from Paulinella.</title>
        <authorList>
            <person name="Jeong S.E."/>
        </authorList>
    </citation>
    <scope>NUCLEOTIDE SEQUENCE [LARGE SCALE GENOMIC DNA]</scope>
    <source>
        <strain evidence="2 3">Pch-N</strain>
    </source>
</reference>